<dbReference type="InterPro" id="IPR001394">
    <property type="entry name" value="Peptidase_C19_UCH"/>
</dbReference>
<evidence type="ECO:0000259" key="1">
    <source>
        <dbReference type="PROSITE" id="PS50235"/>
    </source>
</evidence>
<protein>
    <recommendedName>
        <fullName evidence="1">USP domain-containing protein</fullName>
    </recommendedName>
</protein>
<name>A0A1Y1S5B7_9MICR</name>
<evidence type="ECO:0000313" key="3">
    <source>
        <dbReference type="Proteomes" id="UP000192639"/>
    </source>
</evidence>
<dbReference type="Proteomes" id="UP000192639">
    <property type="component" value="Unassembled WGS sequence"/>
</dbReference>
<dbReference type="AlphaFoldDB" id="A0A1Y1S5B7"/>
<dbReference type="EMBL" id="LWDP01000166">
    <property type="protein sequence ID" value="ORD93166.1"/>
    <property type="molecule type" value="Genomic_DNA"/>
</dbReference>
<dbReference type="InterPro" id="IPR028889">
    <property type="entry name" value="USP"/>
</dbReference>
<dbReference type="GO" id="GO:0004843">
    <property type="term" value="F:cysteine-type deubiquitinase activity"/>
    <property type="evidence" value="ECO:0007669"/>
    <property type="project" value="InterPro"/>
</dbReference>
<dbReference type="Pfam" id="PF00443">
    <property type="entry name" value="UCH"/>
    <property type="match status" value="1"/>
</dbReference>
<organism evidence="2 3">
    <name type="scientific">Enterospora canceri</name>
    <dbReference type="NCBI Taxonomy" id="1081671"/>
    <lineage>
        <taxon>Eukaryota</taxon>
        <taxon>Fungi</taxon>
        <taxon>Fungi incertae sedis</taxon>
        <taxon>Microsporidia</taxon>
        <taxon>Enterocytozoonidae</taxon>
        <taxon>Enterospora</taxon>
    </lineage>
</organism>
<comment type="caution">
    <text evidence="2">The sequence shown here is derived from an EMBL/GenBank/DDBJ whole genome shotgun (WGS) entry which is preliminary data.</text>
</comment>
<proteinExistence type="predicted"/>
<gene>
    <name evidence="2" type="ORF">ECANGB1_883</name>
</gene>
<dbReference type="InterPro" id="IPR038765">
    <property type="entry name" value="Papain-like_cys_pep_sf"/>
</dbReference>
<keyword evidence="3" id="KW-1185">Reference proteome</keyword>
<accession>A0A1Y1S5B7</accession>
<dbReference type="GO" id="GO:0016579">
    <property type="term" value="P:protein deubiquitination"/>
    <property type="evidence" value="ECO:0007669"/>
    <property type="project" value="InterPro"/>
</dbReference>
<dbReference type="SUPFAM" id="SSF54001">
    <property type="entry name" value="Cysteine proteinases"/>
    <property type="match status" value="1"/>
</dbReference>
<dbReference type="PROSITE" id="PS50235">
    <property type="entry name" value="USP_3"/>
    <property type="match status" value="1"/>
</dbReference>
<dbReference type="OrthoDB" id="289038at2759"/>
<dbReference type="Gene3D" id="3.90.70.10">
    <property type="entry name" value="Cysteine proteinases"/>
    <property type="match status" value="1"/>
</dbReference>
<sequence length="116" mass="13337">MQEMDETCTHCNHQAKGTLVEMHVPEELIICLQKTKISNGVGIKILDAVDVEREIYIQGCKYALKGSIIHKGPTLNSGHYIYYDSKEDVVINDEIVRKTKNDDLEQGYMFIYKKEE</sequence>
<reference evidence="2 3" key="1">
    <citation type="journal article" date="2017" name="Environ. Microbiol.">
        <title>Decay of the glycolytic pathway and adaptation to intranuclear parasitism within Enterocytozoonidae microsporidia.</title>
        <authorList>
            <person name="Wiredu Boakye D."/>
            <person name="Jaroenlak P."/>
            <person name="Prachumwat A."/>
            <person name="Williams T.A."/>
            <person name="Bateman K.S."/>
            <person name="Itsathitphaisarn O."/>
            <person name="Sritunyalucksana K."/>
            <person name="Paszkiewicz K.H."/>
            <person name="Moore K.A."/>
            <person name="Stentiford G.D."/>
            <person name="Williams B.A."/>
        </authorList>
    </citation>
    <scope>NUCLEOTIDE SEQUENCE [LARGE SCALE GENOMIC DNA]</scope>
    <source>
        <strain evidence="2 3">GB1</strain>
    </source>
</reference>
<feature type="domain" description="USP" evidence="1">
    <location>
        <begin position="1"/>
        <end position="115"/>
    </location>
</feature>
<dbReference type="VEuPathDB" id="MicrosporidiaDB:ECANGB1_883"/>
<evidence type="ECO:0000313" key="2">
    <source>
        <dbReference type="EMBL" id="ORD93166.1"/>
    </source>
</evidence>